<evidence type="ECO:0000256" key="1">
    <source>
        <dbReference type="ARBA" id="ARBA00001947"/>
    </source>
</evidence>
<dbReference type="AlphaFoldDB" id="I0GTY7"/>
<evidence type="ECO:0000256" key="4">
    <source>
        <dbReference type="ARBA" id="ARBA00022670"/>
    </source>
</evidence>
<dbReference type="KEGG" id="sri:SELR_25160"/>
<evidence type="ECO:0000256" key="7">
    <source>
        <dbReference type="ARBA" id="ARBA00022833"/>
    </source>
</evidence>
<dbReference type="GO" id="GO:0006508">
    <property type="term" value="P:proteolysis"/>
    <property type="evidence" value="ECO:0007669"/>
    <property type="project" value="UniProtKB-KW"/>
</dbReference>
<reference evidence="11 12" key="1">
    <citation type="submission" date="2011-10" db="EMBL/GenBank/DDBJ databases">
        <title>Whole genome sequence of Selenomonas ruminantium subsp. lactilytica TAM6421.</title>
        <authorList>
            <person name="Oguchi A."/>
            <person name="Ankai A."/>
            <person name="Kaneko J."/>
            <person name="Yamada-Narita S."/>
            <person name="Fukui S."/>
            <person name="Takahashi M."/>
            <person name="Onodera T."/>
            <person name="Kojima S."/>
            <person name="Fushimi T."/>
            <person name="Abe N."/>
            <person name="Kamio Y."/>
            <person name="Yamazaki S."/>
            <person name="Fujita N."/>
        </authorList>
    </citation>
    <scope>NUCLEOTIDE SEQUENCE [LARGE SCALE GENOMIC DNA]</scope>
    <source>
        <strain evidence="12">NBRC 103574 / TAM6421</strain>
    </source>
</reference>
<evidence type="ECO:0000313" key="11">
    <source>
        <dbReference type="EMBL" id="BAL84224.1"/>
    </source>
</evidence>
<evidence type="ECO:0000256" key="3">
    <source>
        <dbReference type="ARBA" id="ARBA00022438"/>
    </source>
</evidence>
<keyword evidence="8 9" id="KW-0482">Metalloprotease</keyword>
<protein>
    <recommendedName>
        <fullName evidence="10">M18 family aminopeptidase</fullName>
        <ecNumber evidence="10">3.4.11.-</ecNumber>
    </recommendedName>
</protein>
<sequence>MKKAVMDMNKEVQDLLDFIKAAPTPYHTVQAAAEKLAGAGFVELSLTEKWQLQSGGRYFVKVFDSTLLAFAVGQEAGPLRLAAAHTDFPCFRLKPQAGMVKEGYGVLNVEKYGGLMLRTWLDRPLALAGKVALRGADPFQPEVRLVDFNRPLLTIPSLAIHMDREVNENGKLNAQKDMLPLASMGGEELKTEFFMEWLAGEMGVDPSTILSYELSVYPYEEGSVCGLQEEFVSSPRLDNLTSVVACLEGIMAADSHCAGLRMAALFDNEEVGSRTKQGAGSLVLLQTIERIYLVLGKAKEDMLADIAGGFMLSVDVAHALHPNFADKCDPSHKPVLGGGVVLKQAASQSYAGDTEAVAIVRGLCEAKDIKWQHFVNRSDSRGGSTLGSIASALVPMRTMDIGVPLLAMHSARETMHGEDQRALDKLLKVFWA</sequence>
<dbReference type="PANTHER" id="PTHR28570:SF3">
    <property type="entry name" value="ASPARTYL AMINOPEPTIDASE"/>
    <property type="match status" value="1"/>
</dbReference>
<accession>I0GTY7</accession>
<dbReference type="PRINTS" id="PR00932">
    <property type="entry name" value="AMINO1PTASE"/>
</dbReference>
<dbReference type="SUPFAM" id="SSF53187">
    <property type="entry name" value="Zn-dependent exopeptidases"/>
    <property type="match status" value="1"/>
</dbReference>
<dbReference type="InterPro" id="IPR001948">
    <property type="entry name" value="Peptidase_M18"/>
</dbReference>
<dbReference type="Proteomes" id="UP000007887">
    <property type="component" value="Chromosome"/>
</dbReference>
<dbReference type="HOGENOM" id="CLU_019532_2_0_9"/>
<dbReference type="PANTHER" id="PTHR28570">
    <property type="entry name" value="ASPARTYL AMINOPEPTIDASE"/>
    <property type="match status" value="1"/>
</dbReference>
<evidence type="ECO:0000256" key="2">
    <source>
        <dbReference type="ARBA" id="ARBA00008290"/>
    </source>
</evidence>
<dbReference type="Pfam" id="PF02127">
    <property type="entry name" value="Peptidase_M18"/>
    <property type="match status" value="1"/>
</dbReference>
<keyword evidence="5 9" id="KW-0479">Metal-binding</keyword>
<dbReference type="EC" id="3.4.11.-" evidence="10"/>
<evidence type="ECO:0000256" key="9">
    <source>
        <dbReference type="RuleBase" id="RU004386"/>
    </source>
</evidence>
<keyword evidence="7 9" id="KW-0862">Zinc</keyword>
<dbReference type="PATRIC" id="fig|927704.6.peg.2599"/>
<dbReference type="GO" id="GO:0008237">
    <property type="term" value="F:metallopeptidase activity"/>
    <property type="evidence" value="ECO:0007669"/>
    <property type="project" value="UniProtKB-KW"/>
</dbReference>
<dbReference type="eggNOG" id="COG1362">
    <property type="taxonomic scope" value="Bacteria"/>
</dbReference>
<comment type="similarity">
    <text evidence="2 9">Belongs to the peptidase M18 family.</text>
</comment>
<dbReference type="Gene3D" id="2.30.250.10">
    <property type="entry name" value="Aminopeptidase i, Domain 2"/>
    <property type="match status" value="1"/>
</dbReference>
<evidence type="ECO:0000256" key="5">
    <source>
        <dbReference type="ARBA" id="ARBA00022723"/>
    </source>
</evidence>
<keyword evidence="4 9" id="KW-0645">Protease</keyword>
<dbReference type="NCBIfam" id="NF002759">
    <property type="entry name" value="PRK02813.1"/>
    <property type="match status" value="1"/>
</dbReference>
<dbReference type="CDD" id="cd05658">
    <property type="entry name" value="M18_DAP"/>
    <property type="match status" value="1"/>
</dbReference>
<name>I0GTY7_SELRL</name>
<dbReference type="EMBL" id="AP012292">
    <property type="protein sequence ID" value="BAL84224.1"/>
    <property type="molecule type" value="Genomic_DNA"/>
</dbReference>
<dbReference type="GO" id="GO:0008270">
    <property type="term" value="F:zinc ion binding"/>
    <property type="evidence" value="ECO:0007669"/>
    <property type="project" value="InterPro"/>
</dbReference>
<dbReference type="GO" id="GO:0005737">
    <property type="term" value="C:cytoplasm"/>
    <property type="evidence" value="ECO:0007669"/>
    <property type="project" value="UniProtKB-ARBA"/>
</dbReference>
<proteinExistence type="inferred from homology"/>
<gene>
    <name evidence="11" type="ordered locus">SELR_25160</name>
</gene>
<keyword evidence="3 9" id="KW-0031">Aminopeptidase</keyword>
<evidence type="ECO:0000256" key="8">
    <source>
        <dbReference type="ARBA" id="ARBA00023049"/>
    </source>
</evidence>
<evidence type="ECO:0000256" key="6">
    <source>
        <dbReference type="ARBA" id="ARBA00022801"/>
    </source>
</evidence>
<comment type="cofactor">
    <cofactor evidence="1 10">
        <name>Zn(2+)</name>
        <dbReference type="ChEBI" id="CHEBI:29105"/>
    </cofactor>
</comment>
<dbReference type="GO" id="GO:0004177">
    <property type="term" value="F:aminopeptidase activity"/>
    <property type="evidence" value="ECO:0007669"/>
    <property type="project" value="UniProtKB-KW"/>
</dbReference>
<keyword evidence="6 9" id="KW-0378">Hydrolase</keyword>
<dbReference type="InterPro" id="IPR023358">
    <property type="entry name" value="Peptidase_M18_dom2"/>
</dbReference>
<organism evidence="11 12">
    <name type="scientific">Selenomonas ruminantium subsp. lactilytica (strain NBRC 103574 / TAM6421)</name>
    <dbReference type="NCBI Taxonomy" id="927704"/>
    <lineage>
        <taxon>Bacteria</taxon>
        <taxon>Bacillati</taxon>
        <taxon>Bacillota</taxon>
        <taxon>Negativicutes</taxon>
        <taxon>Selenomonadales</taxon>
        <taxon>Selenomonadaceae</taxon>
        <taxon>Selenomonas</taxon>
    </lineage>
</organism>
<evidence type="ECO:0000256" key="10">
    <source>
        <dbReference type="RuleBase" id="RU004387"/>
    </source>
</evidence>
<dbReference type="SUPFAM" id="SSF101821">
    <property type="entry name" value="Aminopeptidase/glucanase lid domain"/>
    <property type="match status" value="1"/>
</dbReference>
<evidence type="ECO:0000313" key="12">
    <source>
        <dbReference type="Proteomes" id="UP000007887"/>
    </source>
</evidence>
<dbReference type="Gene3D" id="3.40.630.10">
    <property type="entry name" value="Zn peptidases"/>
    <property type="match status" value="1"/>
</dbReference>